<dbReference type="CDD" id="cd06464">
    <property type="entry name" value="ACD_sHsps-like"/>
    <property type="match status" value="1"/>
</dbReference>
<dbReference type="Proteomes" id="UP000294937">
    <property type="component" value="Unassembled WGS sequence"/>
</dbReference>
<sequence>MLNNSKNSFDFTKWNQLARQFLGEDFFQDMMDGPLKQGQGPYADVYQGQNEVIVVIDLPGMEDINSLDIRVEGALMKIKGFITSPYQGYPTITTERQRGEFEKTINLGNDVSNKYTSARYRKGVLEIRLPKLEVRQQAKKIKINAQD</sequence>
<comment type="similarity">
    <text evidence="1 2">Belongs to the small heat shock protein (HSP20) family.</text>
</comment>
<dbReference type="AlphaFoldDB" id="A0A4R3L314"/>
<dbReference type="PROSITE" id="PS01031">
    <property type="entry name" value="SHSP"/>
    <property type="match status" value="1"/>
</dbReference>
<dbReference type="SUPFAM" id="SSF49764">
    <property type="entry name" value="HSP20-like chaperones"/>
    <property type="match status" value="1"/>
</dbReference>
<proteinExistence type="inferred from homology"/>
<gene>
    <name evidence="4" type="ORF">EDD58_11070</name>
</gene>
<reference evidence="4 5" key="1">
    <citation type="submission" date="2019-03" db="EMBL/GenBank/DDBJ databases">
        <title>Genomic Encyclopedia of Type Strains, Phase IV (KMG-IV): sequencing the most valuable type-strain genomes for metagenomic binning, comparative biology and taxonomic classification.</title>
        <authorList>
            <person name="Goeker M."/>
        </authorList>
    </citation>
    <scope>NUCLEOTIDE SEQUENCE [LARGE SCALE GENOMIC DNA]</scope>
    <source>
        <strain evidence="4 5">DSM 45707</strain>
    </source>
</reference>
<dbReference type="InterPro" id="IPR008978">
    <property type="entry name" value="HSP20-like_chaperone"/>
</dbReference>
<dbReference type="Pfam" id="PF00011">
    <property type="entry name" value="HSP20"/>
    <property type="match status" value="1"/>
</dbReference>
<evidence type="ECO:0000256" key="2">
    <source>
        <dbReference type="RuleBase" id="RU003616"/>
    </source>
</evidence>
<accession>A0A4R3L314</accession>
<evidence type="ECO:0000313" key="4">
    <source>
        <dbReference type="EMBL" id="TCS92843.1"/>
    </source>
</evidence>
<protein>
    <submittedName>
        <fullName evidence="4">HSP20 family protein</fullName>
    </submittedName>
</protein>
<evidence type="ECO:0000256" key="1">
    <source>
        <dbReference type="PROSITE-ProRule" id="PRU00285"/>
    </source>
</evidence>
<dbReference type="EMBL" id="SMAG01000010">
    <property type="protein sequence ID" value="TCS92843.1"/>
    <property type="molecule type" value="Genomic_DNA"/>
</dbReference>
<dbReference type="Gene3D" id="2.60.40.790">
    <property type="match status" value="1"/>
</dbReference>
<feature type="domain" description="SHSP" evidence="3">
    <location>
        <begin position="33"/>
        <end position="146"/>
    </location>
</feature>
<organism evidence="4 5">
    <name type="scientific">Hazenella coriacea</name>
    <dbReference type="NCBI Taxonomy" id="1179467"/>
    <lineage>
        <taxon>Bacteria</taxon>
        <taxon>Bacillati</taxon>
        <taxon>Bacillota</taxon>
        <taxon>Bacilli</taxon>
        <taxon>Bacillales</taxon>
        <taxon>Thermoactinomycetaceae</taxon>
        <taxon>Hazenella</taxon>
    </lineage>
</organism>
<keyword evidence="5" id="KW-1185">Reference proteome</keyword>
<name>A0A4R3L314_9BACL</name>
<dbReference type="InterPro" id="IPR002068">
    <property type="entry name" value="A-crystallin/Hsp20_dom"/>
</dbReference>
<comment type="caution">
    <text evidence="4">The sequence shown here is derived from an EMBL/GenBank/DDBJ whole genome shotgun (WGS) entry which is preliminary data.</text>
</comment>
<evidence type="ECO:0000313" key="5">
    <source>
        <dbReference type="Proteomes" id="UP000294937"/>
    </source>
</evidence>
<evidence type="ECO:0000259" key="3">
    <source>
        <dbReference type="PROSITE" id="PS01031"/>
    </source>
</evidence>